<dbReference type="Gene3D" id="1.10.10.10">
    <property type="entry name" value="Winged helix-like DNA-binding domain superfamily/Winged helix DNA-binding domain"/>
    <property type="match status" value="1"/>
</dbReference>
<dbReference type="Pfam" id="PF01037">
    <property type="entry name" value="AsnC_trans_reg"/>
    <property type="match status" value="1"/>
</dbReference>
<dbReference type="Proteomes" id="UP000247515">
    <property type="component" value="Unassembled WGS sequence"/>
</dbReference>
<dbReference type="SUPFAM" id="SSF46785">
    <property type="entry name" value="Winged helix' DNA-binding domain"/>
    <property type="match status" value="1"/>
</dbReference>
<dbReference type="GO" id="GO:0005829">
    <property type="term" value="C:cytosol"/>
    <property type="evidence" value="ECO:0007669"/>
    <property type="project" value="TreeGrafter"/>
</dbReference>
<dbReference type="PRINTS" id="PR00033">
    <property type="entry name" value="HTHASNC"/>
</dbReference>
<name>A0AAQ1JU47_9BURK</name>
<gene>
    <name evidence="5" type="ORF">C7400_107243</name>
    <name evidence="6" type="ORF">SAMN05216550_10771</name>
</gene>
<organism evidence="6 7">
    <name type="scientific">Paraburkholderia tropica</name>
    <dbReference type="NCBI Taxonomy" id="92647"/>
    <lineage>
        <taxon>Bacteria</taxon>
        <taxon>Pseudomonadati</taxon>
        <taxon>Pseudomonadota</taxon>
        <taxon>Betaproteobacteria</taxon>
        <taxon>Burkholderiales</taxon>
        <taxon>Burkholderiaceae</taxon>
        <taxon>Paraburkholderia</taxon>
    </lineage>
</organism>
<keyword evidence="1" id="KW-0805">Transcription regulation</keyword>
<dbReference type="Pfam" id="PF13412">
    <property type="entry name" value="HTH_24"/>
    <property type="match status" value="1"/>
</dbReference>
<evidence type="ECO:0000259" key="4">
    <source>
        <dbReference type="PROSITE" id="PS50956"/>
    </source>
</evidence>
<dbReference type="Proteomes" id="UP000183529">
    <property type="component" value="Unassembled WGS sequence"/>
</dbReference>
<evidence type="ECO:0000256" key="3">
    <source>
        <dbReference type="ARBA" id="ARBA00023163"/>
    </source>
</evidence>
<dbReference type="InterPro" id="IPR036390">
    <property type="entry name" value="WH_DNA-bd_sf"/>
</dbReference>
<keyword evidence="2" id="KW-0238">DNA-binding</keyword>
<evidence type="ECO:0000313" key="8">
    <source>
        <dbReference type="Proteomes" id="UP000247515"/>
    </source>
</evidence>
<dbReference type="PROSITE" id="PS50956">
    <property type="entry name" value="HTH_ASNC_2"/>
    <property type="match status" value="1"/>
</dbReference>
<sequence>MRRHAPSAHESANLDRIDHAILDVLRRDGRVTYQRLSELVNLTPRPCLERVRKLEKMGVIAGYGALIDMRRVAPCLTLFVQVALSNQSGRAAQTAFEAALASAPWVLDVYLVSGQFDYLIRMECRDMHHYRELTETWLDNARFHIDKIASSPELAAIKQTLAF</sequence>
<dbReference type="InterPro" id="IPR019888">
    <property type="entry name" value="Tscrpt_reg_AsnC-like"/>
</dbReference>
<dbReference type="EMBL" id="QJJV01000007">
    <property type="protein sequence ID" value="PXX17034.1"/>
    <property type="molecule type" value="Genomic_DNA"/>
</dbReference>
<keyword evidence="3" id="KW-0804">Transcription</keyword>
<dbReference type="AlphaFoldDB" id="A0AAQ1JU47"/>
<comment type="caution">
    <text evidence="6">The sequence shown here is derived from an EMBL/GenBank/DDBJ whole genome shotgun (WGS) entry which is preliminary data.</text>
</comment>
<dbReference type="InterPro" id="IPR036388">
    <property type="entry name" value="WH-like_DNA-bd_sf"/>
</dbReference>
<dbReference type="GO" id="GO:0043565">
    <property type="term" value="F:sequence-specific DNA binding"/>
    <property type="evidence" value="ECO:0007669"/>
    <property type="project" value="InterPro"/>
</dbReference>
<dbReference type="InterPro" id="IPR019887">
    <property type="entry name" value="Tscrpt_reg_AsnC/Lrp_C"/>
</dbReference>
<dbReference type="PANTHER" id="PTHR30154:SF34">
    <property type="entry name" value="TRANSCRIPTIONAL REGULATOR AZLB"/>
    <property type="match status" value="1"/>
</dbReference>
<dbReference type="SMART" id="SM00344">
    <property type="entry name" value="HTH_ASNC"/>
    <property type="match status" value="1"/>
</dbReference>
<evidence type="ECO:0000313" key="6">
    <source>
        <dbReference type="EMBL" id="SEJ66735.1"/>
    </source>
</evidence>
<dbReference type="SUPFAM" id="SSF54909">
    <property type="entry name" value="Dimeric alpha+beta barrel"/>
    <property type="match status" value="1"/>
</dbReference>
<accession>A0AAQ1JU47</accession>
<dbReference type="InterPro" id="IPR011008">
    <property type="entry name" value="Dimeric_a/b-barrel"/>
</dbReference>
<dbReference type="GO" id="GO:0043200">
    <property type="term" value="P:response to amino acid"/>
    <property type="evidence" value="ECO:0007669"/>
    <property type="project" value="TreeGrafter"/>
</dbReference>
<reference evidence="5 8" key="2">
    <citation type="submission" date="2018-05" db="EMBL/GenBank/DDBJ databases">
        <title>Genomic Encyclopedia of Type Strains, Phase IV (KMG-V): Genome sequencing to study the core and pangenomes of soil and plant-associated prokaryotes.</title>
        <authorList>
            <person name="Whitman W."/>
        </authorList>
    </citation>
    <scope>NUCLEOTIDE SEQUENCE [LARGE SCALE GENOMIC DNA]</scope>
    <source>
        <strain evidence="5 8">SIr-6563</strain>
    </source>
</reference>
<keyword evidence="8" id="KW-1185">Reference proteome</keyword>
<evidence type="ECO:0000256" key="2">
    <source>
        <dbReference type="ARBA" id="ARBA00023125"/>
    </source>
</evidence>
<proteinExistence type="predicted"/>
<reference evidence="6 7" key="1">
    <citation type="submission" date="2016-10" db="EMBL/GenBank/DDBJ databases">
        <authorList>
            <person name="Varghese N."/>
            <person name="Submissions S."/>
        </authorList>
    </citation>
    <scope>NUCLEOTIDE SEQUENCE [LARGE SCALE GENOMIC DNA]</scope>
    <source>
        <strain evidence="6 7">LMG 22274</strain>
    </source>
</reference>
<dbReference type="Gene3D" id="3.30.70.920">
    <property type="match status" value="1"/>
</dbReference>
<dbReference type="PANTHER" id="PTHR30154">
    <property type="entry name" value="LEUCINE-RESPONSIVE REGULATORY PROTEIN"/>
    <property type="match status" value="1"/>
</dbReference>
<evidence type="ECO:0000256" key="1">
    <source>
        <dbReference type="ARBA" id="ARBA00023015"/>
    </source>
</evidence>
<evidence type="ECO:0000313" key="5">
    <source>
        <dbReference type="EMBL" id="PXX17034.1"/>
    </source>
</evidence>
<dbReference type="EMBL" id="FNZM01000007">
    <property type="protein sequence ID" value="SEJ66735.1"/>
    <property type="molecule type" value="Genomic_DNA"/>
</dbReference>
<dbReference type="InterPro" id="IPR000485">
    <property type="entry name" value="AsnC-type_HTH_dom"/>
</dbReference>
<evidence type="ECO:0000313" key="7">
    <source>
        <dbReference type="Proteomes" id="UP000183529"/>
    </source>
</evidence>
<feature type="domain" description="HTH asnC-type" evidence="4">
    <location>
        <begin position="14"/>
        <end position="91"/>
    </location>
</feature>
<dbReference type="RefSeq" id="WP_074983486.1">
    <property type="nucleotide sequence ID" value="NZ_CADFGN010000008.1"/>
</dbReference>
<protein>
    <submittedName>
        <fullName evidence="5 6">AsnC family transcriptional regulator</fullName>
    </submittedName>
</protein>